<evidence type="ECO:0000256" key="1">
    <source>
        <dbReference type="SAM" id="MobiDB-lite"/>
    </source>
</evidence>
<feature type="compositionally biased region" description="Low complexity" evidence="1">
    <location>
        <begin position="97"/>
        <end position="114"/>
    </location>
</feature>
<dbReference type="Proteomes" id="UP000199584">
    <property type="component" value="Unassembled WGS sequence"/>
</dbReference>
<organism evidence="2 3">
    <name type="scientific">Desulfoscipio geothermicus DSM 3669</name>
    <dbReference type="NCBI Taxonomy" id="1121426"/>
    <lineage>
        <taxon>Bacteria</taxon>
        <taxon>Bacillati</taxon>
        <taxon>Bacillota</taxon>
        <taxon>Clostridia</taxon>
        <taxon>Eubacteriales</taxon>
        <taxon>Desulfallaceae</taxon>
        <taxon>Desulfoscipio</taxon>
    </lineage>
</organism>
<evidence type="ECO:0000313" key="2">
    <source>
        <dbReference type="EMBL" id="SFR15357.1"/>
    </source>
</evidence>
<dbReference type="RefSeq" id="WP_092486944.1">
    <property type="nucleotide sequence ID" value="NZ_FOYM01000035.1"/>
</dbReference>
<evidence type="ECO:0000313" key="3">
    <source>
        <dbReference type="Proteomes" id="UP000199584"/>
    </source>
</evidence>
<reference evidence="3" key="1">
    <citation type="submission" date="2016-10" db="EMBL/GenBank/DDBJ databases">
        <authorList>
            <person name="Varghese N."/>
            <person name="Submissions S."/>
        </authorList>
    </citation>
    <scope>NUCLEOTIDE SEQUENCE [LARGE SCALE GENOMIC DNA]</scope>
    <source>
        <strain evidence="3">DSM 3669</strain>
    </source>
</reference>
<proteinExistence type="predicted"/>
<dbReference type="EMBL" id="FOYM01000035">
    <property type="protein sequence ID" value="SFR15357.1"/>
    <property type="molecule type" value="Genomic_DNA"/>
</dbReference>
<keyword evidence="3" id="KW-1185">Reference proteome</keyword>
<name>A0A1I6ECJ0_9FIRM</name>
<dbReference type="STRING" id="39060.SAMN05660706_13532"/>
<accession>A0A1I6ECJ0</accession>
<sequence length="244" mass="27658">MNYLSEIVAFTEWKEVNQLPASAIALWYELMAICNKTGWQQEFTVPNGLLQIKAGLSRKEFDRARQLLIQAGRINYKKSNRVNQAGKYEIIPFVQKGQQEGQQQGKQEGQQEGQRTAHSGGNERGTLFKLKQNETNYKDDDKSSSGDGPPNNQQLIAELVEKYREIPGVTPNKGDYPFIGRLYNEEGYDKVLEAIEKLNWVLKTKKIESTLLYLKGILKPKVKGESAKVCNLPDAREMFGDVEA</sequence>
<gene>
    <name evidence="2" type="ORF">SAMN05660706_13532</name>
</gene>
<feature type="region of interest" description="Disordered" evidence="1">
    <location>
        <begin position="97"/>
        <end position="129"/>
    </location>
</feature>
<dbReference type="AlphaFoldDB" id="A0A1I6ECJ0"/>
<protein>
    <submittedName>
        <fullName evidence="2">Uncharacterized protein</fullName>
    </submittedName>
</protein>